<evidence type="ECO:0000313" key="6">
    <source>
        <dbReference type="EMBL" id="GAA0873341.1"/>
    </source>
</evidence>
<evidence type="ECO:0000313" key="7">
    <source>
        <dbReference type="Proteomes" id="UP001500507"/>
    </source>
</evidence>
<dbReference type="InterPro" id="IPR043129">
    <property type="entry name" value="ATPase_NBD"/>
</dbReference>
<keyword evidence="3" id="KW-0418">Kinase</keyword>
<dbReference type="Gene3D" id="3.30.420.40">
    <property type="match status" value="2"/>
</dbReference>
<dbReference type="InterPro" id="IPR018484">
    <property type="entry name" value="FGGY_N"/>
</dbReference>
<evidence type="ECO:0000259" key="4">
    <source>
        <dbReference type="Pfam" id="PF00370"/>
    </source>
</evidence>
<dbReference type="CDD" id="cd07772">
    <property type="entry name" value="ASKHA_NBD_FGGY_NaCK-like"/>
    <property type="match status" value="1"/>
</dbReference>
<keyword evidence="2" id="KW-0808">Transferase</keyword>
<gene>
    <name evidence="6" type="ORF">GCM10009117_24880</name>
</gene>
<feature type="domain" description="Carbohydrate kinase FGGY C-terminal" evidence="5">
    <location>
        <begin position="246"/>
        <end position="304"/>
    </location>
</feature>
<organism evidence="6 7">
    <name type="scientific">Gangjinia marincola</name>
    <dbReference type="NCBI Taxonomy" id="578463"/>
    <lineage>
        <taxon>Bacteria</taxon>
        <taxon>Pseudomonadati</taxon>
        <taxon>Bacteroidota</taxon>
        <taxon>Flavobacteriia</taxon>
        <taxon>Flavobacteriales</taxon>
        <taxon>Flavobacteriaceae</taxon>
        <taxon>Gangjinia</taxon>
    </lineage>
</organism>
<dbReference type="EMBL" id="BAAAFG010000016">
    <property type="protein sequence ID" value="GAA0873341.1"/>
    <property type="molecule type" value="Genomic_DNA"/>
</dbReference>
<reference evidence="7" key="1">
    <citation type="journal article" date="2019" name="Int. J. Syst. Evol. Microbiol.">
        <title>The Global Catalogue of Microorganisms (GCM) 10K type strain sequencing project: providing services to taxonomists for standard genome sequencing and annotation.</title>
        <authorList>
            <consortium name="The Broad Institute Genomics Platform"/>
            <consortium name="The Broad Institute Genome Sequencing Center for Infectious Disease"/>
            <person name="Wu L."/>
            <person name="Ma J."/>
        </authorList>
    </citation>
    <scope>NUCLEOTIDE SEQUENCE [LARGE SCALE GENOMIC DNA]</scope>
    <source>
        <strain evidence="7">JCM 16082</strain>
    </source>
</reference>
<dbReference type="Proteomes" id="UP001500507">
    <property type="component" value="Unassembled WGS sequence"/>
</dbReference>
<evidence type="ECO:0000256" key="1">
    <source>
        <dbReference type="ARBA" id="ARBA00009156"/>
    </source>
</evidence>
<evidence type="ECO:0000256" key="2">
    <source>
        <dbReference type="ARBA" id="ARBA00022679"/>
    </source>
</evidence>
<comment type="similarity">
    <text evidence="1">Belongs to the FGGY kinase family.</text>
</comment>
<dbReference type="PANTHER" id="PTHR10196:SF57">
    <property type="entry name" value="XYLULOSE KINASE"/>
    <property type="match status" value="1"/>
</dbReference>
<dbReference type="Pfam" id="PF00370">
    <property type="entry name" value="FGGY_N"/>
    <property type="match status" value="1"/>
</dbReference>
<evidence type="ECO:0008006" key="8">
    <source>
        <dbReference type="Google" id="ProtNLM"/>
    </source>
</evidence>
<dbReference type="RefSeq" id="WP_343768220.1">
    <property type="nucleotide sequence ID" value="NZ_BAAAFG010000016.1"/>
</dbReference>
<accession>A0ABP3XVL4</accession>
<dbReference type="PANTHER" id="PTHR10196">
    <property type="entry name" value="SUGAR KINASE"/>
    <property type="match status" value="1"/>
</dbReference>
<dbReference type="InterPro" id="IPR049382">
    <property type="entry name" value="FGGY_C_2"/>
</dbReference>
<proteinExistence type="inferred from homology"/>
<comment type="caution">
    <text evidence="6">The sequence shown here is derived from an EMBL/GenBank/DDBJ whole genome shotgun (WGS) entry which is preliminary data.</text>
</comment>
<evidence type="ECO:0000256" key="3">
    <source>
        <dbReference type="ARBA" id="ARBA00022777"/>
    </source>
</evidence>
<name>A0ABP3XVL4_9FLAO</name>
<dbReference type="SUPFAM" id="SSF53067">
    <property type="entry name" value="Actin-like ATPase domain"/>
    <property type="match status" value="1"/>
</dbReference>
<keyword evidence="7" id="KW-1185">Reference proteome</keyword>
<evidence type="ECO:0000259" key="5">
    <source>
        <dbReference type="Pfam" id="PF21546"/>
    </source>
</evidence>
<feature type="domain" description="Carbohydrate kinase FGGY N-terminal" evidence="4">
    <location>
        <begin position="7"/>
        <end position="222"/>
    </location>
</feature>
<protein>
    <recommendedName>
        <fullName evidence="8">Carbohydrate kinase</fullName>
    </recommendedName>
</protein>
<dbReference type="Pfam" id="PF21546">
    <property type="entry name" value="FGGY_C_2"/>
    <property type="match status" value="1"/>
</dbReference>
<sequence length="461" mass="53541">MKQVTAIFDIGKTNKKFFLFDANYQEVWREYTNIKEIIDEDGYPTEDLPGLSHWLKDLFDRILASEEYDITAINFSTYGASMVYLDEHDQLLTPLYNYTKPLPKKILEKFKQTYVQDGSFEVATGTPLTPTMLTAGLQLYWLKYEQTEVFKKVKYALSFPQYLSFLFTGIAVSEYTSIGCHTGLWNYETKDYHQWVYQEQLTHILPPIVSAQTSINMTYQTKRMRIGVGIHDSSAAMLPYLLSDKKPFILLSTGTWSIALNPFNDQPLTKNDLANNCLNYMQVNGERVKAARFFMGNEYKIQVEKISHYFKKPYGYHRDIVFNQDIYERLIQQKASRFKFETIVLKRDSPGQTSLEHFESFEEAYHQLMIELIELQTFALKNVIQKSTIKKIYIDGGFTDNYIFITLVTYHFSAYKVRTTISSLGSALGAAMVMSDDKLPKKFLKKNYKMQKLVPIELVSA</sequence>